<evidence type="ECO:0000313" key="1">
    <source>
        <dbReference type="EMBL" id="KAJ9598862.1"/>
    </source>
</evidence>
<dbReference type="Proteomes" id="UP001233999">
    <property type="component" value="Unassembled WGS sequence"/>
</dbReference>
<dbReference type="AlphaFoldDB" id="A0AAD8AIL8"/>
<accession>A0AAD8AIL8</accession>
<dbReference type="EMBL" id="JASPKZ010000937">
    <property type="protein sequence ID" value="KAJ9598862.1"/>
    <property type="molecule type" value="Genomic_DNA"/>
</dbReference>
<sequence>SPLTSESIETIIQKDKNGNDTEGLNPLFKVLCQYMLCQIHHSMLLHFHYHRLMRTLLWQFCRIKHFCYRFSCLMPN</sequence>
<name>A0AAD8AIL8_DIPPU</name>
<reference evidence="1" key="1">
    <citation type="journal article" date="2023" name="IScience">
        <title>Live-bearing cockroach genome reveals convergent evolutionary mechanisms linked to viviparity in insects and beyond.</title>
        <authorList>
            <person name="Fouks B."/>
            <person name="Harrison M.C."/>
            <person name="Mikhailova A.A."/>
            <person name="Marchal E."/>
            <person name="English S."/>
            <person name="Carruthers M."/>
            <person name="Jennings E.C."/>
            <person name="Chiamaka E.L."/>
            <person name="Frigard R.A."/>
            <person name="Pippel M."/>
            <person name="Attardo G.M."/>
            <person name="Benoit J.B."/>
            <person name="Bornberg-Bauer E."/>
            <person name="Tobe S.S."/>
        </authorList>
    </citation>
    <scope>NUCLEOTIDE SEQUENCE</scope>
    <source>
        <strain evidence="1">Stay&amp;Tobe</strain>
    </source>
</reference>
<comment type="caution">
    <text evidence="1">The sequence shown here is derived from an EMBL/GenBank/DDBJ whole genome shotgun (WGS) entry which is preliminary data.</text>
</comment>
<gene>
    <name evidence="1" type="ORF">L9F63_026603</name>
</gene>
<reference evidence="1" key="2">
    <citation type="submission" date="2023-05" db="EMBL/GenBank/DDBJ databases">
        <authorList>
            <person name="Fouks B."/>
        </authorList>
    </citation>
    <scope>NUCLEOTIDE SEQUENCE</scope>
    <source>
        <strain evidence="1">Stay&amp;Tobe</strain>
        <tissue evidence="1">Testes</tissue>
    </source>
</reference>
<evidence type="ECO:0000313" key="2">
    <source>
        <dbReference type="Proteomes" id="UP001233999"/>
    </source>
</evidence>
<keyword evidence="2" id="KW-1185">Reference proteome</keyword>
<proteinExistence type="predicted"/>
<feature type="non-terminal residue" evidence="1">
    <location>
        <position position="76"/>
    </location>
</feature>
<feature type="non-terminal residue" evidence="1">
    <location>
        <position position="1"/>
    </location>
</feature>
<organism evidence="1 2">
    <name type="scientific">Diploptera punctata</name>
    <name type="common">Pacific beetle cockroach</name>
    <dbReference type="NCBI Taxonomy" id="6984"/>
    <lineage>
        <taxon>Eukaryota</taxon>
        <taxon>Metazoa</taxon>
        <taxon>Ecdysozoa</taxon>
        <taxon>Arthropoda</taxon>
        <taxon>Hexapoda</taxon>
        <taxon>Insecta</taxon>
        <taxon>Pterygota</taxon>
        <taxon>Neoptera</taxon>
        <taxon>Polyneoptera</taxon>
        <taxon>Dictyoptera</taxon>
        <taxon>Blattodea</taxon>
        <taxon>Blaberoidea</taxon>
        <taxon>Blaberidae</taxon>
        <taxon>Diplopterinae</taxon>
        <taxon>Diploptera</taxon>
    </lineage>
</organism>
<protein>
    <submittedName>
        <fullName evidence="1">Uncharacterized protein</fullName>
    </submittedName>
</protein>